<protein>
    <submittedName>
        <fullName evidence="3">Uncharacterized protein</fullName>
    </submittedName>
</protein>
<reference evidence="3" key="1">
    <citation type="submission" date="2016-11" db="UniProtKB">
        <authorList>
            <consortium name="WormBaseParasite"/>
        </authorList>
    </citation>
    <scope>IDENTIFICATION</scope>
</reference>
<evidence type="ECO:0000313" key="2">
    <source>
        <dbReference type="Proteomes" id="UP000095287"/>
    </source>
</evidence>
<keyword evidence="2" id="KW-1185">Reference proteome</keyword>
<feature type="region of interest" description="Disordered" evidence="1">
    <location>
        <begin position="33"/>
        <end position="52"/>
    </location>
</feature>
<dbReference type="AlphaFoldDB" id="A0A1I7YE26"/>
<organism evidence="2 3">
    <name type="scientific">Steinernema glaseri</name>
    <dbReference type="NCBI Taxonomy" id="37863"/>
    <lineage>
        <taxon>Eukaryota</taxon>
        <taxon>Metazoa</taxon>
        <taxon>Ecdysozoa</taxon>
        <taxon>Nematoda</taxon>
        <taxon>Chromadorea</taxon>
        <taxon>Rhabditida</taxon>
        <taxon>Tylenchina</taxon>
        <taxon>Panagrolaimomorpha</taxon>
        <taxon>Strongyloidoidea</taxon>
        <taxon>Steinernematidae</taxon>
        <taxon>Steinernema</taxon>
    </lineage>
</organism>
<dbReference type="Proteomes" id="UP000095287">
    <property type="component" value="Unplaced"/>
</dbReference>
<name>A0A1I7YE26_9BILA</name>
<dbReference type="WBParaSite" id="L893_g15446.t1">
    <property type="protein sequence ID" value="L893_g15446.t1"/>
    <property type="gene ID" value="L893_g15446"/>
</dbReference>
<accession>A0A1I7YE26</accession>
<proteinExistence type="predicted"/>
<evidence type="ECO:0000256" key="1">
    <source>
        <dbReference type="SAM" id="MobiDB-lite"/>
    </source>
</evidence>
<sequence length="154" mass="17429">MNEPDNRLSIDFSGLKLNDADVDEETWLCDVSEEPACATPTTAPSTDRANQSSNELIEWLQGSTQTIDYRTRSALSRRIRNHASKKEKAKLKSPTVDKLTDLCEEEETPADFNAAPIVQDQLVLEEDEEDEFFDAREDFSDSFVYVPLVPLTVR</sequence>
<evidence type="ECO:0000313" key="3">
    <source>
        <dbReference type="WBParaSite" id="L893_g15446.t1"/>
    </source>
</evidence>
<feature type="compositionally biased region" description="Low complexity" evidence="1">
    <location>
        <begin position="35"/>
        <end position="44"/>
    </location>
</feature>